<feature type="transmembrane region" description="Helical" evidence="10">
    <location>
        <begin position="6"/>
        <end position="27"/>
    </location>
</feature>
<evidence type="ECO:0000313" key="14">
    <source>
        <dbReference type="Proteomes" id="UP001321018"/>
    </source>
</evidence>
<dbReference type="PANTHER" id="PTHR10120">
    <property type="entry name" value="CAAX PRENYL PROTEASE 1"/>
    <property type="match status" value="1"/>
</dbReference>
<feature type="transmembrane region" description="Helical" evidence="10">
    <location>
        <begin position="146"/>
        <end position="168"/>
    </location>
</feature>
<evidence type="ECO:0000256" key="9">
    <source>
        <dbReference type="SAM" id="MobiDB-lite"/>
    </source>
</evidence>
<feature type="domain" description="Peptidase M48" evidence="11">
    <location>
        <begin position="209"/>
        <end position="411"/>
    </location>
</feature>
<dbReference type="GO" id="GO:0046872">
    <property type="term" value="F:metal ion binding"/>
    <property type="evidence" value="ECO:0007669"/>
    <property type="project" value="UniProtKB-KW"/>
</dbReference>
<evidence type="ECO:0000259" key="12">
    <source>
        <dbReference type="Pfam" id="PF16491"/>
    </source>
</evidence>
<keyword evidence="4 7" id="KW-0862">Zinc</keyword>
<dbReference type="GO" id="GO:0004222">
    <property type="term" value="F:metalloendopeptidase activity"/>
    <property type="evidence" value="ECO:0007669"/>
    <property type="project" value="InterPro"/>
</dbReference>
<evidence type="ECO:0000259" key="11">
    <source>
        <dbReference type="Pfam" id="PF01435"/>
    </source>
</evidence>
<dbReference type="InterPro" id="IPR001915">
    <property type="entry name" value="Peptidase_M48"/>
</dbReference>
<comment type="caution">
    <text evidence="13">The sequence shown here is derived from an EMBL/GenBank/DDBJ whole genome shotgun (WGS) entry which is preliminary data.</text>
</comment>
<evidence type="ECO:0000256" key="10">
    <source>
        <dbReference type="SAM" id="Phobius"/>
    </source>
</evidence>
<feature type="transmembrane region" description="Helical" evidence="10">
    <location>
        <begin position="174"/>
        <end position="194"/>
    </location>
</feature>
<evidence type="ECO:0000256" key="8">
    <source>
        <dbReference type="RuleBase" id="RU003983"/>
    </source>
</evidence>
<dbReference type="Gene3D" id="3.30.2010.10">
    <property type="entry name" value="Metalloproteases ('zincins'), catalytic domain"/>
    <property type="match status" value="1"/>
</dbReference>
<evidence type="ECO:0000256" key="5">
    <source>
        <dbReference type="ARBA" id="ARBA00023049"/>
    </source>
</evidence>
<sequence length="434" mass="48130">MLEFHAAFLLLFVGTTAFFTALSILNVRYGARVLERERDWVRDRLGLEDVDRVTAYQRAGVGLSQVRTWIFVALVLAALYSGALASAVEWFEGLGYGPVLTGTLFFAALVVVLQLFSLPFDAYETFVVEERFDFNQQSPGLFVRDLVVQTAISAAITGVLAAAVLWFVSSVPTYWPLAAFVLFGAFSLGMLVIYPRFIAPLFNDFQPVEEGELRESVERVFDRAGFSCDGIYVMDASKRSSHSNAYFVGFGRTKRVVLFDTLVDQMELPEIEGVLAHELAHWKKGHIWTGFAASMVRVGAMLAALWFLLESAWLYEMFALPETAYVGLIVGLLWLQPLVKLSSPLENRLSLAHEREADAFATDVMGSGEPLIDALCRLTGENLANPFPHPWYATFHYTHPPIPDRIRYIQGLSEGDGDAEQGSGDAPPTVQGSD</sequence>
<feature type="binding site" evidence="7">
    <location>
        <position position="281"/>
    </location>
    <ligand>
        <name>Zn(2+)</name>
        <dbReference type="ChEBI" id="CHEBI:29105"/>
        <note>catalytic</note>
    </ligand>
</feature>
<feature type="transmembrane region" description="Helical" evidence="10">
    <location>
        <begin position="313"/>
        <end position="335"/>
    </location>
</feature>
<evidence type="ECO:0000256" key="7">
    <source>
        <dbReference type="PIRSR" id="PIRSR627057-2"/>
    </source>
</evidence>
<feature type="transmembrane region" description="Helical" evidence="10">
    <location>
        <begin position="287"/>
        <end position="307"/>
    </location>
</feature>
<dbReference type="Pfam" id="PF01435">
    <property type="entry name" value="Peptidase_M48"/>
    <property type="match status" value="1"/>
</dbReference>
<dbReference type="InterPro" id="IPR027057">
    <property type="entry name" value="CAXX_Prtase_1"/>
</dbReference>
<dbReference type="AlphaFoldDB" id="A0AAP3E1A4"/>
<keyword evidence="10" id="KW-0472">Membrane</keyword>
<proteinExistence type="inferred from homology"/>
<keyword evidence="2 7" id="KW-0479">Metal-binding</keyword>
<dbReference type="CDD" id="cd07343">
    <property type="entry name" value="M48A_Zmpste24p_like"/>
    <property type="match status" value="1"/>
</dbReference>
<feature type="binding site" evidence="7">
    <location>
        <position position="354"/>
    </location>
    <ligand>
        <name>Zn(2+)</name>
        <dbReference type="ChEBI" id="CHEBI:29105"/>
        <note>catalytic</note>
    </ligand>
</feature>
<evidence type="ECO:0000256" key="1">
    <source>
        <dbReference type="ARBA" id="ARBA00022670"/>
    </source>
</evidence>
<comment type="similarity">
    <text evidence="8">Belongs to the peptidase M48 family.</text>
</comment>
<dbReference type="RefSeq" id="WP_338002563.1">
    <property type="nucleotide sequence ID" value="NZ_JAOPKA010000002.1"/>
</dbReference>
<evidence type="ECO:0000313" key="13">
    <source>
        <dbReference type="EMBL" id="MCU4740722.1"/>
    </source>
</evidence>
<reference evidence="13" key="1">
    <citation type="submission" date="2022-09" db="EMBL/GenBank/DDBJ databases">
        <title>Enrichment on poylsaccharides allowed isolation of novel metabolic and taxonomic groups of Haloarchaea.</title>
        <authorList>
            <person name="Sorokin D.Y."/>
            <person name="Elcheninov A.G."/>
            <person name="Khizhniak T.V."/>
            <person name="Kolganova T.V."/>
            <person name="Kublanov I.V."/>
        </authorList>
    </citation>
    <scope>NUCLEOTIDE SEQUENCE</scope>
    <source>
        <strain evidence="13">AArc-xg1-1</strain>
    </source>
</reference>
<dbReference type="FunFam" id="3.30.2010.10:FF:000010">
    <property type="entry name" value="M48 family peptidase"/>
    <property type="match status" value="1"/>
</dbReference>
<organism evidence="13 14">
    <name type="scientific">Natronoglomus mannanivorans</name>
    <dbReference type="NCBI Taxonomy" id="2979990"/>
    <lineage>
        <taxon>Archaea</taxon>
        <taxon>Methanobacteriati</taxon>
        <taxon>Methanobacteriota</taxon>
        <taxon>Stenosarchaea group</taxon>
        <taxon>Halobacteria</taxon>
        <taxon>Halobacteriales</taxon>
        <taxon>Natrialbaceae</taxon>
        <taxon>Natronoglomus</taxon>
    </lineage>
</organism>
<feature type="domain" description="CAAX prenyl protease 1 N-terminal" evidence="12">
    <location>
        <begin position="41"/>
        <end position="203"/>
    </location>
</feature>
<feature type="active site" evidence="6">
    <location>
        <position position="278"/>
    </location>
</feature>
<keyword evidence="3 8" id="KW-0378">Hydrolase</keyword>
<dbReference type="Pfam" id="PF16491">
    <property type="entry name" value="Peptidase_M48_N"/>
    <property type="match status" value="1"/>
</dbReference>
<dbReference type="InterPro" id="IPR032456">
    <property type="entry name" value="Peptidase_M48_N"/>
</dbReference>
<feature type="transmembrane region" description="Helical" evidence="10">
    <location>
        <begin position="68"/>
        <end position="88"/>
    </location>
</feature>
<protein>
    <submittedName>
        <fullName evidence="13">M48 family metallopeptidase</fullName>
    </submittedName>
</protein>
<gene>
    <name evidence="13" type="ORF">OB960_04820</name>
</gene>
<keyword evidence="10" id="KW-0812">Transmembrane</keyword>
<accession>A0AAP3E1A4</accession>
<evidence type="ECO:0000256" key="4">
    <source>
        <dbReference type="ARBA" id="ARBA00022833"/>
    </source>
</evidence>
<evidence type="ECO:0000256" key="2">
    <source>
        <dbReference type="ARBA" id="ARBA00022723"/>
    </source>
</evidence>
<name>A0AAP3E1A4_9EURY</name>
<dbReference type="EMBL" id="JAOPKA010000002">
    <property type="protein sequence ID" value="MCU4740722.1"/>
    <property type="molecule type" value="Genomic_DNA"/>
</dbReference>
<keyword evidence="1 8" id="KW-0645">Protease</keyword>
<feature type="binding site" evidence="7">
    <location>
        <position position="277"/>
    </location>
    <ligand>
        <name>Zn(2+)</name>
        <dbReference type="ChEBI" id="CHEBI:29105"/>
        <note>catalytic</note>
    </ligand>
</feature>
<keyword evidence="5 8" id="KW-0482">Metalloprotease</keyword>
<keyword evidence="10" id="KW-1133">Transmembrane helix</keyword>
<evidence type="ECO:0000256" key="6">
    <source>
        <dbReference type="PIRSR" id="PIRSR627057-1"/>
    </source>
</evidence>
<evidence type="ECO:0000256" key="3">
    <source>
        <dbReference type="ARBA" id="ARBA00022801"/>
    </source>
</evidence>
<feature type="transmembrane region" description="Helical" evidence="10">
    <location>
        <begin position="94"/>
        <end position="116"/>
    </location>
</feature>
<feature type="active site" description="Proton donor" evidence="6">
    <location>
        <position position="358"/>
    </location>
</feature>
<comment type="cofactor">
    <cofactor evidence="7 8">
        <name>Zn(2+)</name>
        <dbReference type="ChEBI" id="CHEBI:29105"/>
    </cofactor>
    <text evidence="7 8">Binds 1 zinc ion per subunit.</text>
</comment>
<feature type="region of interest" description="Disordered" evidence="9">
    <location>
        <begin position="414"/>
        <end position="434"/>
    </location>
</feature>
<dbReference type="Proteomes" id="UP001321018">
    <property type="component" value="Unassembled WGS sequence"/>
</dbReference>
<dbReference type="GO" id="GO:0071586">
    <property type="term" value="P:CAAX-box protein processing"/>
    <property type="evidence" value="ECO:0007669"/>
    <property type="project" value="InterPro"/>
</dbReference>